<feature type="transmembrane region" description="Helical" evidence="1">
    <location>
        <begin position="216"/>
        <end position="237"/>
    </location>
</feature>
<evidence type="ECO:0000256" key="1">
    <source>
        <dbReference type="SAM" id="Phobius"/>
    </source>
</evidence>
<protein>
    <submittedName>
        <fullName evidence="3">DMT family transporter</fullName>
    </submittedName>
</protein>
<organism evidence="3 4">
    <name type="scientific">Azospirillum griseum</name>
    <dbReference type="NCBI Taxonomy" id="2496639"/>
    <lineage>
        <taxon>Bacteria</taxon>
        <taxon>Pseudomonadati</taxon>
        <taxon>Pseudomonadota</taxon>
        <taxon>Alphaproteobacteria</taxon>
        <taxon>Rhodospirillales</taxon>
        <taxon>Azospirillaceae</taxon>
        <taxon>Azospirillum</taxon>
    </lineage>
</organism>
<keyword evidence="1" id="KW-1133">Transmembrane helix</keyword>
<dbReference type="Pfam" id="PF00892">
    <property type="entry name" value="EamA"/>
    <property type="match status" value="2"/>
</dbReference>
<evidence type="ECO:0000313" key="4">
    <source>
        <dbReference type="Proteomes" id="UP000277007"/>
    </source>
</evidence>
<feature type="domain" description="EamA" evidence="2">
    <location>
        <begin position="158"/>
        <end position="282"/>
    </location>
</feature>
<keyword evidence="1" id="KW-0812">Transmembrane</keyword>
<feature type="domain" description="EamA" evidence="2">
    <location>
        <begin position="17"/>
        <end position="147"/>
    </location>
</feature>
<feature type="transmembrane region" description="Helical" evidence="1">
    <location>
        <begin position="244"/>
        <end position="264"/>
    </location>
</feature>
<keyword evidence="4" id="KW-1185">Reference proteome</keyword>
<dbReference type="Gene3D" id="1.10.3730.20">
    <property type="match status" value="1"/>
</dbReference>
<accession>A0A3S0IG55</accession>
<evidence type="ECO:0000313" key="3">
    <source>
        <dbReference type="EMBL" id="RTR21515.1"/>
    </source>
</evidence>
<dbReference type="SUPFAM" id="SSF103481">
    <property type="entry name" value="Multidrug resistance efflux transporter EmrE"/>
    <property type="match status" value="2"/>
</dbReference>
<reference evidence="3 4" key="1">
    <citation type="submission" date="2018-12" db="EMBL/GenBank/DDBJ databases">
        <authorList>
            <person name="Yang Y."/>
        </authorList>
    </citation>
    <scope>NUCLEOTIDE SEQUENCE [LARGE SCALE GENOMIC DNA]</scope>
    <source>
        <strain evidence="3 4">L-25-5w-1</strain>
    </source>
</reference>
<keyword evidence="1" id="KW-0472">Membrane</keyword>
<evidence type="ECO:0000259" key="2">
    <source>
        <dbReference type="Pfam" id="PF00892"/>
    </source>
</evidence>
<feature type="transmembrane region" description="Helical" evidence="1">
    <location>
        <begin position="157"/>
        <end position="176"/>
    </location>
</feature>
<feature type="transmembrane region" description="Helical" evidence="1">
    <location>
        <begin position="105"/>
        <end position="124"/>
    </location>
</feature>
<proteinExistence type="predicted"/>
<dbReference type="OrthoDB" id="9812899at2"/>
<dbReference type="PANTHER" id="PTHR22911">
    <property type="entry name" value="ACYL-MALONYL CONDENSING ENZYME-RELATED"/>
    <property type="match status" value="1"/>
</dbReference>
<feature type="transmembrane region" description="Helical" evidence="1">
    <location>
        <begin position="270"/>
        <end position="287"/>
    </location>
</feature>
<dbReference type="InterPro" id="IPR037185">
    <property type="entry name" value="EmrE-like"/>
</dbReference>
<dbReference type="RefSeq" id="WP_126614259.1">
    <property type="nucleotide sequence ID" value="NZ_JBHUCY010000003.1"/>
</dbReference>
<dbReference type="GO" id="GO:0016020">
    <property type="term" value="C:membrane"/>
    <property type="evidence" value="ECO:0007669"/>
    <property type="project" value="InterPro"/>
</dbReference>
<feature type="transmembrane region" description="Helical" evidence="1">
    <location>
        <begin position="48"/>
        <end position="68"/>
    </location>
</feature>
<comment type="caution">
    <text evidence="3">The sequence shown here is derived from an EMBL/GenBank/DDBJ whole genome shotgun (WGS) entry which is preliminary data.</text>
</comment>
<feature type="transmembrane region" description="Helical" evidence="1">
    <location>
        <begin position="133"/>
        <end position="151"/>
    </location>
</feature>
<dbReference type="AlphaFoldDB" id="A0A3S0IG55"/>
<dbReference type="EMBL" id="RXMA01000006">
    <property type="protein sequence ID" value="RTR21515.1"/>
    <property type="molecule type" value="Genomic_DNA"/>
</dbReference>
<dbReference type="Proteomes" id="UP000277007">
    <property type="component" value="Unassembled WGS sequence"/>
</dbReference>
<dbReference type="PANTHER" id="PTHR22911:SF135">
    <property type="entry name" value="BLR4310 PROTEIN"/>
    <property type="match status" value="1"/>
</dbReference>
<feature type="transmembrane region" description="Helical" evidence="1">
    <location>
        <begin position="188"/>
        <end position="210"/>
    </location>
</feature>
<gene>
    <name evidence="3" type="ORF">EJ903_08910</name>
</gene>
<feature type="transmembrane region" description="Helical" evidence="1">
    <location>
        <begin position="80"/>
        <end position="99"/>
    </location>
</feature>
<sequence>MTDVAIGAGSRGHLRTIGLALAGFGLFSASDAVMKVMAGGYPLPQTVFFNSLFALLPIVGFALWSGGLNRLGTRRPGLHLLRSALGLTTGYAGYFAFARMPMADVYAILFTAPLVITLLSALLFGERVDGRRWAAVLIGFAGVLVMNRPSADGLLNVGALGAMLCALSYAASALIIRHKGQTEHPLTFPFYVNLLTLPVMGGLLPGAYVPLAASDLAVMALGGVLSGVALTCLLTAFRNAPSPVIAPFQYSQILWGVLFGVVLFGDWPEPKLAVGLLLVVGSGLYLLRREARDTGA</sequence>
<name>A0A3S0IG55_9PROT</name>
<dbReference type="InterPro" id="IPR000620">
    <property type="entry name" value="EamA_dom"/>
</dbReference>